<reference evidence="1" key="1">
    <citation type="journal article" date="2023" name="Science">
        <title>Genome structures resolve the early diversification of teleost fishes.</title>
        <authorList>
            <person name="Parey E."/>
            <person name="Louis A."/>
            <person name="Montfort J."/>
            <person name="Bouchez O."/>
            <person name="Roques C."/>
            <person name="Iampietro C."/>
            <person name="Lluch J."/>
            <person name="Castinel A."/>
            <person name="Donnadieu C."/>
            <person name="Desvignes T."/>
            <person name="Floi Bucao C."/>
            <person name="Jouanno E."/>
            <person name="Wen M."/>
            <person name="Mejri S."/>
            <person name="Dirks R."/>
            <person name="Jansen H."/>
            <person name="Henkel C."/>
            <person name="Chen W.J."/>
            <person name="Zahm M."/>
            <person name="Cabau C."/>
            <person name="Klopp C."/>
            <person name="Thompson A.W."/>
            <person name="Robinson-Rechavi M."/>
            <person name="Braasch I."/>
            <person name="Lecointre G."/>
            <person name="Bobe J."/>
            <person name="Postlethwait J.H."/>
            <person name="Berthelot C."/>
            <person name="Roest Crollius H."/>
            <person name="Guiguen Y."/>
        </authorList>
    </citation>
    <scope>NUCLEOTIDE SEQUENCE</scope>
    <source>
        <strain evidence="1">NC1722</strain>
    </source>
</reference>
<name>A0AAD7WLT8_9TELE</name>
<keyword evidence="2" id="KW-1185">Reference proteome</keyword>
<dbReference type="EMBL" id="JAINUG010000070">
    <property type="protein sequence ID" value="KAJ8401445.1"/>
    <property type="molecule type" value="Genomic_DNA"/>
</dbReference>
<gene>
    <name evidence="1" type="ORF">AAFF_G00383640</name>
</gene>
<comment type="caution">
    <text evidence="1">The sequence shown here is derived from an EMBL/GenBank/DDBJ whole genome shotgun (WGS) entry which is preliminary data.</text>
</comment>
<dbReference type="Proteomes" id="UP001221898">
    <property type="component" value="Unassembled WGS sequence"/>
</dbReference>
<accession>A0AAD7WLT8</accession>
<evidence type="ECO:0000313" key="2">
    <source>
        <dbReference type="Proteomes" id="UP001221898"/>
    </source>
</evidence>
<organism evidence="1 2">
    <name type="scientific">Aldrovandia affinis</name>
    <dbReference type="NCBI Taxonomy" id="143900"/>
    <lineage>
        <taxon>Eukaryota</taxon>
        <taxon>Metazoa</taxon>
        <taxon>Chordata</taxon>
        <taxon>Craniata</taxon>
        <taxon>Vertebrata</taxon>
        <taxon>Euteleostomi</taxon>
        <taxon>Actinopterygii</taxon>
        <taxon>Neopterygii</taxon>
        <taxon>Teleostei</taxon>
        <taxon>Notacanthiformes</taxon>
        <taxon>Halosauridae</taxon>
        <taxon>Aldrovandia</taxon>
    </lineage>
</organism>
<protein>
    <submittedName>
        <fullName evidence="1">Uncharacterized protein</fullName>
    </submittedName>
</protein>
<dbReference type="AlphaFoldDB" id="A0AAD7WLT8"/>
<evidence type="ECO:0000313" key="1">
    <source>
        <dbReference type="EMBL" id="KAJ8401445.1"/>
    </source>
</evidence>
<proteinExistence type="predicted"/>
<sequence length="91" mass="9115">MPATGVMVELRTDGMVLSGSANFCPDSLGKTRHWKTSGVLEVSEVLEASGVPDDSGVLGASGVLDASGVLEARRALGAWAARAGCGSGVVL</sequence>